<dbReference type="Gene3D" id="3.40.50.2300">
    <property type="match status" value="1"/>
</dbReference>
<dbReference type="InterPro" id="IPR005561">
    <property type="entry name" value="ANTAR"/>
</dbReference>
<dbReference type="PIRSF" id="PIRSF036382">
    <property type="entry name" value="RR_antiterm"/>
    <property type="match status" value="1"/>
</dbReference>
<dbReference type="AlphaFoldDB" id="A0A1H7Z859"/>
<protein>
    <submittedName>
        <fullName evidence="3">Response regulator receiver and ANTAR domain protein</fullName>
    </submittedName>
</protein>
<evidence type="ECO:0000313" key="3">
    <source>
        <dbReference type="EMBL" id="SEM54411.1"/>
    </source>
</evidence>
<evidence type="ECO:0000256" key="1">
    <source>
        <dbReference type="SAM" id="Coils"/>
    </source>
</evidence>
<gene>
    <name evidence="3" type="ORF">SAMN05216180_0491</name>
</gene>
<dbReference type="STRING" id="474960.SAMN05216180_0491"/>
<dbReference type="SMART" id="SM01012">
    <property type="entry name" value="ANTAR"/>
    <property type="match status" value="1"/>
</dbReference>
<dbReference type="PROSITE" id="PS50921">
    <property type="entry name" value="ANTAR"/>
    <property type="match status" value="1"/>
</dbReference>
<dbReference type="Gene3D" id="1.10.10.10">
    <property type="entry name" value="Winged helix-like DNA-binding domain superfamily/Winged helix DNA-binding domain"/>
    <property type="match status" value="1"/>
</dbReference>
<keyword evidence="4" id="KW-1185">Reference proteome</keyword>
<dbReference type="InterPro" id="IPR008327">
    <property type="entry name" value="Sig_transdc_resp-reg_antiterm"/>
</dbReference>
<dbReference type="InterPro" id="IPR036388">
    <property type="entry name" value="WH-like_DNA-bd_sf"/>
</dbReference>
<dbReference type="SUPFAM" id="SSF52172">
    <property type="entry name" value="CheY-like"/>
    <property type="match status" value="1"/>
</dbReference>
<name>A0A1H7Z859_9FIRM</name>
<proteinExistence type="predicted"/>
<evidence type="ECO:0000313" key="4">
    <source>
        <dbReference type="Proteomes" id="UP000199158"/>
    </source>
</evidence>
<keyword evidence="1" id="KW-0175">Coiled coil</keyword>
<organism evidence="3 4">
    <name type="scientific">Hydrogenoanaerobacterium saccharovorans</name>
    <dbReference type="NCBI Taxonomy" id="474960"/>
    <lineage>
        <taxon>Bacteria</taxon>
        <taxon>Bacillati</taxon>
        <taxon>Bacillota</taxon>
        <taxon>Clostridia</taxon>
        <taxon>Eubacteriales</taxon>
        <taxon>Oscillospiraceae</taxon>
        <taxon>Hydrogenoanaerobacterium</taxon>
    </lineage>
</organism>
<feature type="coiled-coil region" evidence="1">
    <location>
        <begin position="116"/>
        <end position="143"/>
    </location>
</feature>
<dbReference type="Proteomes" id="UP000199158">
    <property type="component" value="Unassembled WGS sequence"/>
</dbReference>
<dbReference type="RefSeq" id="WP_092751283.1">
    <property type="nucleotide sequence ID" value="NZ_FOCG01000001.1"/>
</dbReference>
<feature type="domain" description="ANTAR" evidence="2">
    <location>
        <begin position="123"/>
        <end position="184"/>
    </location>
</feature>
<accession>A0A1H7Z859</accession>
<sequence length="189" mass="21278">MGSVLIVSGASKGSQILAQLCCANSCEHVVMAESGAQARRLLIDNSYDLVIINTPLHDEFGQELALNLTTSSTSGIILIVKSELADTVSAKVEDYGVFVVPKPINRQLFYQSFKLVAAARKRLMGLKNENIKLQNKIEEIRLVDRAKYTLIQYLKMTEPQAHRYIEKQAMDMRLTRREIAEEILKTYES</sequence>
<dbReference type="InterPro" id="IPR011006">
    <property type="entry name" value="CheY-like_superfamily"/>
</dbReference>
<dbReference type="Pfam" id="PF03861">
    <property type="entry name" value="ANTAR"/>
    <property type="match status" value="1"/>
</dbReference>
<dbReference type="EMBL" id="FOCG01000001">
    <property type="protein sequence ID" value="SEM54411.1"/>
    <property type="molecule type" value="Genomic_DNA"/>
</dbReference>
<reference evidence="3 4" key="1">
    <citation type="submission" date="2016-10" db="EMBL/GenBank/DDBJ databases">
        <authorList>
            <person name="de Groot N.N."/>
        </authorList>
    </citation>
    <scope>NUCLEOTIDE SEQUENCE [LARGE SCALE GENOMIC DNA]</scope>
    <source>
        <strain evidence="3 4">CGMCC 1.5070</strain>
    </source>
</reference>
<dbReference type="GO" id="GO:0003723">
    <property type="term" value="F:RNA binding"/>
    <property type="evidence" value="ECO:0007669"/>
    <property type="project" value="InterPro"/>
</dbReference>
<evidence type="ECO:0000259" key="2">
    <source>
        <dbReference type="PROSITE" id="PS50921"/>
    </source>
</evidence>
<dbReference type="OrthoDB" id="9808843at2"/>